<dbReference type="InParanoid" id="A0A2S8SPJ9"/>
<reference evidence="3 4" key="1">
    <citation type="journal article" date="2018" name="Syst. Appl. Microbiol.">
        <title>Abditibacterium utsteinense sp. nov., the first cultivated member of candidate phylum FBP, isolated from ice-free Antarctic soil samples.</title>
        <authorList>
            <person name="Tahon G."/>
            <person name="Tytgat B."/>
            <person name="Lebbe L."/>
            <person name="Carlier A."/>
            <person name="Willems A."/>
        </authorList>
    </citation>
    <scope>NUCLEOTIDE SEQUENCE [LARGE SCALE GENOMIC DNA]</scope>
    <source>
        <strain evidence="3 4">LMG 29911</strain>
    </source>
</reference>
<keyword evidence="2" id="KW-0732">Signal</keyword>
<evidence type="ECO:0000313" key="3">
    <source>
        <dbReference type="EMBL" id="PQV62704.1"/>
    </source>
</evidence>
<evidence type="ECO:0000256" key="2">
    <source>
        <dbReference type="SAM" id="SignalP"/>
    </source>
</evidence>
<dbReference type="RefSeq" id="WP_123580854.1">
    <property type="nucleotide sequence ID" value="NZ_NIGF01000024.1"/>
</dbReference>
<dbReference type="Proteomes" id="UP000237684">
    <property type="component" value="Unassembled WGS sequence"/>
</dbReference>
<organism evidence="3 4">
    <name type="scientific">Abditibacterium utsteinense</name>
    <dbReference type="NCBI Taxonomy" id="1960156"/>
    <lineage>
        <taxon>Bacteria</taxon>
        <taxon>Pseudomonadati</taxon>
        <taxon>Abditibacteriota</taxon>
        <taxon>Abditibacteriia</taxon>
        <taxon>Abditibacteriales</taxon>
        <taxon>Abditibacteriaceae</taxon>
        <taxon>Abditibacterium</taxon>
    </lineage>
</organism>
<sequence>MQTKSFKIPLLSLSFLGGALLINGCNQAGTETSQVAGETTTVAQNAKSDAPEGSTTKEAQEKTGITPPGGAMSAMKPAALQTKLAFSSNPSAIPVGKPATWNLQISDAKSGDAIKEFEVEMTKQMHLIVVKNDLSWFNHIHPQFQGNGKFTVTTTLPTAGSYKIYADYTVKGIGQQVPQFEFATAGATLAPAQNDSLSVSKPQGAWLVDKFNAHPESEPDTKGGKQYEVALMPMPSPVVAGQDTMLHFQIRDAKGVPVKNLQPYLGAMGHCVILSSDTNSYLHSHPMGSDMKGMDHSMDNMKMETAAPKSGDPNVMFHTNFPKAGLYKVWGQFQHEGKIITAAFVVRAAAGKIQPQKSTGAVDEAQPHSH</sequence>
<dbReference type="OrthoDB" id="128043at2"/>
<protein>
    <recommendedName>
        <fullName evidence="5">YtkA-like</fullName>
    </recommendedName>
</protein>
<feature type="signal peptide" evidence="2">
    <location>
        <begin position="1"/>
        <end position="28"/>
    </location>
</feature>
<dbReference type="EMBL" id="NIGF01000024">
    <property type="protein sequence ID" value="PQV62704.1"/>
    <property type="molecule type" value="Genomic_DNA"/>
</dbReference>
<dbReference type="AlphaFoldDB" id="A0A2S8SPJ9"/>
<evidence type="ECO:0008006" key="5">
    <source>
        <dbReference type="Google" id="ProtNLM"/>
    </source>
</evidence>
<feature type="chain" id="PRO_5015559544" description="YtkA-like" evidence="2">
    <location>
        <begin position="29"/>
        <end position="370"/>
    </location>
</feature>
<proteinExistence type="predicted"/>
<feature type="compositionally biased region" description="Polar residues" evidence="1">
    <location>
        <begin position="43"/>
        <end position="57"/>
    </location>
</feature>
<feature type="region of interest" description="Disordered" evidence="1">
    <location>
        <begin position="43"/>
        <end position="71"/>
    </location>
</feature>
<evidence type="ECO:0000256" key="1">
    <source>
        <dbReference type="SAM" id="MobiDB-lite"/>
    </source>
</evidence>
<evidence type="ECO:0000313" key="4">
    <source>
        <dbReference type="Proteomes" id="UP000237684"/>
    </source>
</evidence>
<gene>
    <name evidence="3" type="ORF">B1R32_12420</name>
</gene>
<keyword evidence="4" id="KW-1185">Reference proteome</keyword>
<accession>A0A2S8SPJ9</accession>
<comment type="caution">
    <text evidence="3">The sequence shown here is derived from an EMBL/GenBank/DDBJ whole genome shotgun (WGS) entry which is preliminary data.</text>
</comment>
<name>A0A2S8SPJ9_9BACT</name>